<feature type="region of interest" description="Disordered" evidence="1">
    <location>
        <begin position="1"/>
        <end position="74"/>
    </location>
</feature>
<evidence type="ECO:0000313" key="2">
    <source>
        <dbReference type="EMBL" id="PGH18891.1"/>
    </source>
</evidence>
<gene>
    <name evidence="2" type="ORF">AJ80_04309</name>
</gene>
<protein>
    <submittedName>
        <fullName evidence="2">Uncharacterized protein</fullName>
    </submittedName>
</protein>
<sequence>MSGAGKKRLEGCGPQPAATSIRQMAPAQYDGPPNNPGNRPPPVRAGPNNPRSPGVMSPRSPRAMGPHPMNPTRASIQGVMQGMVDPALDQPRKLSGVYRNVDLPFDAYRRADLEQGSSSTYLGSWCALPYGSGYSNFTMQMPGINQ</sequence>
<proteinExistence type="predicted"/>
<dbReference type="AlphaFoldDB" id="A0A2B7YCV2"/>
<evidence type="ECO:0000256" key="1">
    <source>
        <dbReference type="SAM" id="MobiDB-lite"/>
    </source>
</evidence>
<evidence type="ECO:0000313" key="3">
    <source>
        <dbReference type="Proteomes" id="UP000224634"/>
    </source>
</evidence>
<feature type="compositionally biased region" description="Pro residues" evidence="1">
    <location>
        <begin position="33"/>
        <end position="44"/>
    </location>
</feature>
<keyword evidence="3" id="KW-1185">Reference proteome</keyword>
<dbReference type="Proteomes" id="UP000224634">
    <property type="component" value="Unassembled WGS sequence"/>
</dbReference>
<comment type="caution">
    <text evidence="2">The sequence shown here is derived from an EMBL/GenBank/DDBJ whole genome shotgun (WGS) entry which is preliminary data.</text>
</comment>
<organism evidence="2 3">
    <name type="scientific">Polytolypa hystricis (strain UAMH7299)</name>
    <dbReference type="NCBI Taxonomy" id="1447883"/>
    <lineage>
        <taxon>Eukaryota</taxon>
        <taxon>Fungi</taxon>
        <taxon>Dikarya</taxon>
        <taxon>Ascomycota</taxon>
        <taxon>Pezizomycotina</taxon>
        <taxon>Eurotiomycetes</taxon>
        <taxon>Eurotiomycetidae</taxon>
        <taxon>Onygenales</taxon>
        <taxon>Onygenales incertae sedis</taxon>
        <taxon>Polytolypa</taxon>
    </lineage>
</organism>
<reference evidence="2 3" key="1">
    <citation type="submission" date="2017-10" db="EMBL/GenBank/DDBJ databases">
        <title>Comparative genomics in systemic dimorphic fungi from Ajellomycetaceae.</title>
        <authorList>
            <person name="Munoz J.F."/>
            <person name="Mcewen J.G."/>
            <person name="Clay O.K."/>
            <person name="Cuomo C.A."/>
        </authorList>
    </citation>
    <scope>NUCLEOTIDE SEQUENCE [LARGE SCALE GENOMIC DNA]</scope>
    <source>
        <strain evidence="2 3">UAMH7299</strain>
    </source>
</reference>
<dbReference type="EMBL" id="PDNA01000054">
    <property type="protein sequence ID" value="PGH18891.1"/>
    <property type="molecule type" value="Genomic_DNA"/>
</dbReference>
<name>A0A2B7YCV2_POLH7</name>
<accession>A0A2B7YCV2</accession>